<evidence type="ECO:0000313" key="5">
    <source>
        <dbReference type="EMBL" id="GAA3920942.1"/>
    </source>
</evidence>
<protein>
    <recommendedName>
        <fullName evidence="4">Secretion system C-terminal sorting domain-containing protein</fullName>
    </recommendedName>
</protein>
<dbReference type="InterPro" id="IPR026444">
    <property type="entry name" value="Secre_tail"/>
</dbReference>
<dbReference type="Pfam" id="PF18962">
    <property type="entry name" value="Por_Secre_tail"/>
    <property type="match status" value="1"/>
</dbReference>
<evidence type="ECO:0000259" key="4">
    <source>
        <dbReference type="Pfam" id="PF18962"/>
    </source>
</evidence>
<dbReference type="InterPro" id="IPR028994">
    <property type="entry name" value="Integrin_alpha_N"/>
</dbReference>
<dbReference type="PANTHER" id="PTHR46580:SF4">
    <property type="entry name" value="ATP_GTP-BINDING PROTEIN"/>
    <property type="match status" value="1"/>
</dbReference>
<keyword evidence="1" id="KW-0732">Signal</keyword>
<evidence type="ECO:0000256" key="1">
    <source>
        <dbReference type="ARBA" id="ARBA00022729"/>
    </source>
</evidence>
<comment type="caution">
    <text evidence="5">The sequence shown here is derived from an EMBL/GenBank/DDBJ whole genome shotgun (WGS) entry which is preliminary data.</text>
</comment>
<dbReference type="Pfam" id="PF13517">
    <property type="entry name" value="FG-GAP_3"/>
    <property type="match status" value="3"/>
</dbReference>
<proteinExistence type="predicted"/>
<keyword evidence="3" id="KW-0325">Glycoprotein</keyword>
<dbReference type="InterPro" id="IPR013517">
    <property type="entry name" value="FG-GAP"/>
</dbReference>
<dbReference type="Gene3D" id="2.130.10.130">
    <property type="entry name" value="Integrin alpha, N-terminal"/>
    <property type="match status" value="3"/>
</dbReference>
<dbReference type="SUPFAM" id="SSF69318">
    <property type="entry name" value="Integrin alpha N-terminal domain"/>
    <property type="match status" value="2"/>
</dbReference>
<dbReference type="PANTHER" id="PTHR46580">
    <property type="entry name" value="SENSOR KINASE-RELATED"/>
    <property type="match status" value="1"/>
</dbReference>
<feature type="domain" description="Secretion system C-terminal sorting" evidence="4">
    <location>
        <begin position="979"/>
        <end position="1056"/>
    </location>
</feature>
<evidence type="ECO:0000313" key="6">
    <source>
        <dbReference type="Proteomes" id="UP001499909"/>
    </source>
</evidence>
<sequence length="1057" mass="108203">MKENGYPFARLRQVAAVLTGLVLLTGFTGAVRAQTFGAAGNYTSNPSLKIATGDVNGDGVLDLVTANGGTVPGSLSVLLGNGNGSFQPGVMHFMNGSTFCSDVAIADMNRDGKADLLATSSGFGGPNGFFVLPGNGNGTFQTPIYYNINTSVEPVAIAVADVNGDGWPDVYTANVRASSVSAFINRGDGTFPPGSFSYSMGVNSNFNPVDIAVADMDADGRPDLIVVNSNTGVPSTPSRFQIMLGQSNGSLLYGGTYDCGPFGVFATSVAVADVNGDGRTDLLASTNRAIAPLGRSSNVTVLLANGTGGFTNASGVTYADNDTGLDSRAQKLKVADVNGDGRPDLLTANFGTNNVGVQLGNGNGSFQPVQLYSAGSSPLGLAVGDFNGDSKPDVAVASALSAVTVLINSQNPDLIVSTTTTIPSGTYNSITVTGTGKGKLTGNVVVNGSVTVQNEGSLDDACYVMSGTGTFTLAAGATLGICSAAGITTSGTTGLIQTTGTRSFSSDANYVYNDAPNGQQVTGNGLPAQVRNLSLPSSASLNLSQDVAVQQVLTIRGGANLQLNGQTLTLRSDANGTAMVAALGTGLIFGNTAVVERYISPSLNPGTGYRYFSPPVSGATVAQLGTSSTVPIVNSAYNTSATPATVANFPTVFGYDQSRLTLTNNLSSFDKGWFSPAALADALVVGRGYRFNVPAGRTVSFTGSLINTNAPLILTLARGSQAGSGWHLVGNPYPAPLDYSRVAPADRPNLDEAIYVYSSTGQYEGQYRTYVNNVGNPIVPTAQGFFVRVSTGQNSGTLTLRNSHRVTTPNATPFLRSVAETRPLVQLELRGTTGPTDALYAYAQSGATPGFDSQYDAAKLPNSTGLNLASITPAGELLAIDGRPAFTAGTDLPLTVAVPNAGTYTLTTVELLNLPVSLDAFLIDAVTGQAVNLSLQPTYSFAVTAAQAGTTLVGRFSLHFGPLAPLSAKNGLTAASVGVYPNPAHKSFTLRVPAVSGASQATATLFNVLGQAVKETTLGLSGGGAQTTVNVQQLPLGVYTLRVKAGTTTITKKVVVE</sequence>
<dbReference type="SMART" id="SM00191">
    <property type="entry name" value="Int_alpha"/>
    <property type="match status" value="3"/>
</dbReference>
<evidence type="ECO:0000256" key="3">
    <source>
        <dbReference type="ARBA" id="ARBA00023180"/>
    </source>
</evidence>
<gene>
    <name evidence="5" type="ORF">GCM10022406_04040</name>
</gene>
<dbReference type="Pfam" id="PF01839">
    <property type="entry name" value="FG-GAP"/>
    <property type="match status" value="1"/>
</dbReference>
<evidence type="ECO:0000256" key="2">
    <source>
        <dbReference type="ARBA" id="ARBA00022737"/>
    </source>
</evidence>
<dbReference type="Proteomes" id="UP001499909">
    <property type="component" value="Unassembled WGS sequence"/>
</dbReference>
<name>A0ABP7MDQ9_9BACT</name>
<accession>A0ABP7MDQ9</accession>
<reference evidence="6" key="1">
    <citation type="journal article" date="2019" name="Int. J. Syst. Evol. Microbiol.">
        <title>The Global Catalogue of Microorganisms (GCM) 10K type strain sequencing project: providing services to taxonomists for standard genome sequencing and annotation.</title>
        <authorList>
            <consortium name="The Broad Institute Genomics Platform"/>
            <consortium name="The Broad Institute Genome Sequencing Center for Infectious Disease"/>
            <person name="Wu L."/>
            <person name="Ma J."/>
        </authorList>
    </citation>
    <scope>NUCLEOTIDE SEQUENCE [LARGE SCALE GENOMIC DNA]</scope>
    <source>
        <strain evidence="6">JCM 17214</strain>
    </source>
</reference>
<keyword evidence="6" id="KW-1185">Reference proteome</keyword>
<dbReference type="NCBIfam" id="TIGR04183">
    <property type="entry name" value="Por_Secre_tail"/>
    <property type="match status" value="1"/>
</dbReference>
<dbReference type="EMBL" id="BAABDH010000005">
    <property type="protein sequence ID" value="GAA3920942.1"/>
    <property type="molecule type" value="Genomic_DNA"/>
</dbReference>
<dbReference type="InterPro" id="IPR013519">
    <property type="entry name" value="Int_alpha_beta-p"/>
</dbReference>
<dbReference type="RefSeq" id="WP_345109356.1">
    <property type="nucleotide sequence ID" value="NZ_BAABDH010000005.1"/>
</dbReference>
<keyword evidence="2" id="KW-0677">Repeat</keyword>
<organism evidence="5 6">
    <name type="scientific">Hymenobacter algoricola</name>
    <dbReference type="NCBI Taxonomy" id="486267"/>
    <lineage>
        <taxon>Bacteria</taxon>
        <taxon>Pseudomonadati</taxon>
        <taxon>Bacteroidota</taxon>
        <taxon>Cytophagia</taxon>
        <taxon>Cytophagales</taxon>
        <taxon>Hymenobacteraceae</taxon>
        <taxon>Hymenobacter</taxon>
    </lineage>
</organism>